<gene>
    <name evidence="5" type="ordered locus">Deipe_3217</name>
</gene>
<feature type="chain" id="PRO_5003939643" evidence="3">
    <location>
        <begin position="24"/>
        <end position="630"/>
    </location>
</feature>
<dbReference type="InterPro" id="IPR014755">
    <property type="entry name" value="Cu-Rt/internalin_Ig-like"/>
</dbReference>
<feature type="domain" description="SbsA Ig-like" evidence="4">
    <location>
        <begin position="105"/>
        <end position="202"/>
    </location>
</feature>
<dbReference type="PROSITE" id="PS51257">
    <property type="entry name" value="PROKAR_LIPOPROTEIN"/>
    <property type="match status" value="1"/>
</dbReference>
<dbReference type="eggNOG" id="COG2133">
    <property type="taxonomic scope" value="Bacteria"/>
</dbReference>
<feature type="compositionally biased region" description="Polar residues" evidence="2">
    <location>
        <begin position="82"/>
        <end position="96"/>
    </location>
</feature>
<dbReference type="InterPro" id="IPR011042">
    <property type="entry name" value="6-blade_b-propeller_TolB-like"/>
</dbReference>
<feature type="compositionally biased region" description="Pro residues" evidence="2">
    <location>
        <begin position="52"/>
        <end position="81"/>
    </location>
</feature>
<proteinExistence type="predicted"/>
<evidence type="ECO:0000256" key="3">
    <source>
        <dbReference type="SAM" id="SignalP"/>
    </source>
</evidence>
<evidence type="ECO:0000256" key="1">
    <source>
        <dbReference type="ARBA" id="ARBA00022729"/>
    </source>
</evidence>
<evidence type="ECO:0000313" key="6">
    <source>
        <dbReference type="Proteomes" id="UP000010467"/>
    </source>
</evidence>
<feature type="region of interest" description="Disordered" evidence="2">
    <location>
        <begin position="29"/>
        <end position="96"/>
    </location>
</feature>
<dbReference type="STRING" id="937777.Deipe_3217"/>
<dbReference type="InterPro" id="IPR011041">
    <property type="entry name" value="Quinoprot_gluc/sorb_DH_b-prop"/>
</dbReference>
<dbReference type="Gene3D" id="2.60.40.1220">
    <property type="match status" value="1"/>
</dbReference>
<dbReference type="AlphaFoldDB" id="L0A6M2"/>
<name>L0A6M2_DEIPD</name>
<reference evidence="6" key="1">
    <citation type="submission" date="2012-03" db="EMBL/GenBank/DDBJ databases">
        <title>Complete sequence of chromosome of Deinococcus peraridilitoris DSM 19664.</title>
        <authorList>
            <person name="Lucas S."/>
            <person name="Copeland A."/>
            <person name="Lapidus A."/>
            <person name="Glavina del Rio T."/>
            <person name="Dalin E."/>
            <person name="Tice H."/>
            <person name="Bruce D."/>
            <person name="Goodwin L."/>
            <person name="Pitluck S."/>
            <person name="Peters L."/>
            <person name="Mikhailova N."/>
            <person name="Lu M."/>
            <person name="Kyrpides N."/>
            <person name="Mavromatis K."/>
            <person name="Ivanova N."/>
            <person name="Brettin T."/>
            <person name="Detter J.C."/>
            <person name="Han C."/>
            <person name="Larimer F."/>
            <person name="Land M."/>
            <person name="Hauser L."/>
            <person name="Markowitz V."/>
            <person name="Cheng J.-F."/>
            <person name="Hugenholtz P."/>
            <person name="Woyke T."/>
            <person name="Wu D."/>
            <person name="Pukall R."/>
            <person name="Steenblock K."/>
            <person name="Brambilla E."/>
            <person name="Klenk H.-P."/>
            <person name="Eisen J.A."/>
        </authorList>
    </citation>
    <scope>NUCLEOTIDE SEQUENCE [LARGE SCALE GENOMIC DNA]</scope>
    <source>
        <strain evidence="6">DSM 19664 / LMG 22246 / CIP 109416 / KR-200</strain>
    </source>
</reference>
<keyword evidence="6" id="KW-1185">Reference proteome</keyword>
<evidence type="ECO:0000256" key="2">
    <source>
        <dbReference type="SAM" id="MobiDB-lite"/>
    </source>
</evidence>
<dbReference type="OrthoDB" id="264773at2"/>
<feature type="signal peptide" evidence="3">
    <location>
        <begin position="1"/>
        <end position="23"/>
    </location>
</feature>
<dbReference type="HOGENOM" id="CLU_019349_0_0_0"/>
<dbReference type="Pfam" id="PF13205">
    <property type="entry name" value="Big_5"/>
    <property type="match status" value="1"/>
</dbReference>
<organism evidence="5 6">
    <name type="scientific">Deinococcus peraridilitoris (strain DSM 19664 / LMG 22246 / CIP 109416 / KR-200)</name>
    <dbReference type="NCBI Taxonomy" id="937777"/>
    <lineage>
        <taxon>Bacteria</taxon>
        <taxon>Thermotogati</taxon>
        <taxon>Deinococcota</taxon>
        <taxon>Deinococci</taxon>
        <taxon>Deinococcales</taxon>
        <taxon>Deinococcaceae</taxon>
        <taxon>Deinococcus</taxon>
    </lineage>
</organism>
<dbReference type="Gene3D" id="2.120.10.30">
    <property type="entry name" value="TolB, C-terminal domain"/>
    <property type="match status" value="1"/>
</dbReference>
<dbReference type="InterPro" id="IPR032812">
    <property type="entry name" value="SbsA_Ig"/>
</dbReference>
<dbReference type="RefSeq" id="WP_015236958.1">
    <property type="nucleotide sequence ID" value="NC_019793.1"/>
</dbReference>
<dbReference type="SUPFAM" id="SSF50952">
    <property type="entry name" value="Soluble quinoprotein glucose dehydrogenase"/>
    <property type="match status" value="1"/>
</dbReference>
<dbReference type="KEGG" id="dpd:Deipe_3217"/>
<evidence type="ECO:0000313" key="5">
    <source>
        <dbReference type="EMBL" id="AFZ68660.1"/>
    </source>
</evidence>
<evidence type="ECO:0000259" key="4">
    <source>
        <dbReference type="Pfam" id="PF13205"/>
    </source>
</evidence>
<keyword evidence="1 3" id="KW-0732">Signal</keyword>
<sequence length="630" mass="65464">MTSLGIRSARAMLTVTLVVGLVACGGANSGQGVSPSPNAPGSRQPPINNSPNTPPPPSTKTPDPTPPTTSPPPPVTPPPPGGNTQQPQVTSVTFTSEESREVYRANATNVARDVAVTANVYLPTAGVGVAENSLKGNVRLYEAAATTSLVAGSASTDGAGGNITFTPTEVLKSNTKYTFEVTTGVKDESGKAFAAFKASFTTGTREPQGPLVTFAERTVYSGSPIASVRVGNDGRLYAVTLDGKILRWAIDSDGGLSALQTLAIPELAGRALIGLAHDPRDPNVLWISNNAPIPYAPGQVPPDFSGKVSKVTITDAAAFTGTVQDYVVGLPRSIKDHLTNSLVFGPDGALYVSQGSNSSTGAPDGTWVRSEHRLTATVLRIDPTYDVSGGPIDVQTEKYEGSASLGNYDPNGERAPVTIFADGVRNAYDLVWHTDGALYVPTNGGAAGGNTPAGDGAPALNNVSNQDDYLFRVTGSGGYYGHPVALRGHYVLNGGNPTAGRDPFEVVPDGQGRAGYPEGTRPDANYRPPVHTFGANRSPNGAIEYKSNSFGGALKNRLLVVEYSNGKDVVALKLEGGKVTDVGRIGTTVNGRIKRFQNPLDLAEDGRNGNLYVVELGSSGGRIQLLTPSP</sequence>
<protein>
    <submittedName>
        <fullName evidence="5">Glucose/sorbosone dehydrogenase</fullName>
    </submittedName>
</protein>
<dbReference type="EMBL" id="CP003382">
    <property type="protein sequence ID" value="AFZ68660.1"/>
    <property type="molecule type" value="Genomic_DNA"/>
</dbReference>
<dbReference type="PANTHER" id="PTHR19328">
    <property type="entry name" value="HEDGEHOG-INTERACTING PROTEIN"/>
    <property type="match status" value="1"/>
</dbReference>
<dbReference type="PATRIC" id="fig|937777.3.peg.3233"/>
<dbReference type="PANTHER" id="PTHR19328:SF75">
    <property type="entry name" value="ALDOSE SUGAR DEHYDROGENASE YLII"/>
    <property type="match status" value="1"/>
</dbReference>
<feature type="compositionally biased region" description="Polar residues" evidence="2">
    <location>
        <begin position="30"/>
        <end position="41"/>
    </location>
</feature>
<dbReference type="Proteomes" id="UP000010467">
    <property type="component" value="Chromosome"/>
</dbReference>
<accession>L0A6M2</accession>